<proteinExistence type="predicted"/>
<dbReference type="GO" id="GO:0005524">
    <property type="term" value="F:ATP binding"/>
    <property type="evidence" value="ECO:0007669"/>
    <property type="project" value="InterPro"/>
</dbReference>
<organism evidence="2 3">
    <name type="scientific">Alicyclobacillus tolerans</name>
    <dbReference type="NCBI Taxonomy" id="90970"/>
    <lineage>
        <taxon>Bacteria</taxon>
        <taxon>Bacillati</taxon>
        <taxon>Bacillota</taxon>
        <taxon>Bacilli</taxon>
        <taxon>Bacillales</taxon>
        <taxon>Alicyclobacillaceae</taxon>
        <taxon>Alicyclobacillus</taxon>
    </lineage>
</organism>
<gene>
    <name evidence="2" type="ORF">SAMN05443507_1571</name>
</gene>
<dbReference type="AlphaFoldDB" id="A0A1M6YKM1"/>
<dbReference type="Proteomes" id="UP000184016">
    <property type="component" value="Unassembled WGS sequence"/>
</dbReference>
<protein>
    <submittedName>
        <fullName evidence="2">IstB-like ATP binding protein</fullName>
    </submittedName>
</protein>
<name>A0A1M6YKM1_9BACL</name>
<evidence type="ECO:0000259" key="1">
    <source>
        <dbReference type="Pfam" id="PF01695"/>
    </source>
</evidence>
<evidence type="ECO:0000313" key="2">
    <source>
        <dbReference type="EMBL" id="SHL18680.1"/>
    </source>
</evidence>
<dbReference type="Pfam" id="PF01695">
    <property type="entry name" value="IstB_IS21"/>
    <property type="match status" value="1"/>
</dbReference>
<sequence>MLSNQTINTLRQLRLNGMADAYSRQLKDAHAAELTFDDRLGLLVDHEWTLRQNRQLSRLLQAAHLRVQAAPEEIDYQVPRGLDRSLIQQLLTGQWLTERHNLLISGPTG</sequence>
<feature type="domain" description="IstB-like ATP-binding" evidence="1">
    <location>
        <begin position="9"/>
        <end position="109"/>
    </location>
</feature>
<feature type="non-terminal residue" evidence="2">
    <location>
        <position position="109"/>
    </location>
</feature>
<dbReference type="STRING" id="1830138.SAMN05443507_1571"/>
<keyword evidence="3" id="KW-1185">Reference proteome</keyword>
<evidence type="ECO:0000313" key="3">
    <source>
        <dbReference type="Proteomes" id="UP000184016"/>
    </source>
</evidence>
<dbReference type="InterPro" id="IPR002611">
    <property type="entry name" value="IstB_ATP-bd"/>
</dbReference>
<reference evidence="3" key="1">
    <citation type="submission" date="2016-11" db="EMBL/GenBank/DDBJ databases">
        <authorList>
            <person name="Varghese N."/>
            <person name="Submissions S."/>
        </authorList>
    </citation>
    <scope>NUCLEOTIDE SEQUENCE [LARGE SCALE GENOMIC DNA]</scope>
    <source>
        <strain evidence="3">USBA-503</strain>
    </source>
</reference>
<dbReference type="EMBL" id="FRAF01000057">
    <property type="protein sequence ID" value="SHL18680.1"/>
    <property type="molecule type" value="Genomic_DNA"/>
</dbReference>
<accession>A0A1M6YKM1</accession>
<dbReference type="RefSeq" id="WP_165612059.1">
    <property type="nucleotide sequence ID" value="NZ_FRAF01000057.1"/>
</dbReference>